<protein>
    <submittedName>
        <fullName evidence="2">Uncharacterized protein</fullName>
    </submittedName>
</protein>
<dbReference type="EMBL" id="CP053418">
    <property type="protein sequence ID" value="QJW83525.1"/>
    <property type="molecule type" value="Genomic_DNA"/>
</dbReference>
<evidence type="ECO:0000313" key="3">
    <source>
        <dbReference type="Proteomes" id="UP000500826"/>
    </source>
</evidence>
<proteinExistence type="predicted"/>
<dbReference type="Proteomes" id="UP000500826">
    <property type="component" value="Chromosome"/>
</dbReference>
<keyword evidence="3" id="KW-1185">Reference proteome</keyword>
<reference evidence="2 3" key="1">
    <citation type="submission" date="2020-05" db="EMBL/GenBank/DDBJ databases">
        <title>Ramlibacter rhizophilus sp. nov., isolated from rhizosphere soil of national flower Mugunghwa from South Korea.</title>
        <authorList>
            <person name="Zheng-Fei Y."/>
            <person name="Huan T."/>
        </authorList>
    </citation>
    <scope>NUCLEOTIDE SEQUENCE [LARGE SCALE GENOMIC DNA]</scope>
    <source>
        <strain evidence="2 3">H242</strain>
    </source>
</reference>
<evidence type="ECO:0000313" key="2">
    <source>
        <dbReference type="EMBL" id="QJW83525.1"/>
    </source>
</evidence>
<dbReference type="Gene3D" id="2.40.30.20">
    <property type="match status" value="1"/>
</dbReference>
<feature type="region of interest" description="Disordered" evidence="1">
    <location>
        <begin position="211"/>
        <end position="245"/>
    </location>
</feature>
<feature type="region of interest" description="Disordered" evidence="1">
    <location>
        <begin position="251"/>
        <end position="270"/>
    </location>
</feature>
<accession>A0ABX6P296</accession>
<gene>
    <name evidence="2" type="ORF">HK414_03260</name>
</gene>
<dbReference type="InterPro" id="IPR023366">
    <property type="entry name" value="ATP_synth_asu-like_sf"/>
</dbReference>
<evidence type="ECO:0000256" key="1">
    <source>
        <dbReference type="SAM" id="MobiDB-lite"/>
    </source>
</evidence>
<feature type="region of interest" description="Disordered" evidence="1">
    <location>
        <begin position="478"/>
        <end position="506"/>
    </location>
</feature>
<feature type="compositionally biased region" description="Basic residues" evidence="1">
    <location>
        <begin position="489"/>
        <end position="499"/>
    </location>
</feature>
<sequence>MTQVSRGVVKDFTVTGNSTNMARSGTTVTVTTSAPHNLLTGDKVTITVTSGGNNNFKQTDESVTVTGNNTFTYTVGNNAGTASGTYTFDPVGSLLCPANTGFVRSYTQAGTRTETNTASVTSTTVTASTSTVLQTKTYTFAKLRTIVSVNGTVTNDTTSEAPGVLAGTVSQPAVVTAIGTPVTTTESNPSNSDTTTWGAATMSLGTSCVSTTTAGPTVTPGASTTTTTMQTTTPVVTGPTNQTPVLETPIETTSTEGAKSTTQLPDVKNGGTENTLADVAMYYYMTDLRTSDLGNCTGSDGFNVCDNNVRKSDGDPAHSYGDNATWQHMTTFTVGLGVNGQLKYKGDYFNDVTSDFLKILAGDIDWPSPVAASITSPPANVDDLWHAAVNGRGQYFSADNPTALTDSLSTALTKIDATPGSAAAASTSSLQPVQNDNDIFVAQFTTQQWFGDVLAYQINPSTGNIESTITWSAKKQLDLPTTPSARSCSRTRTRPRRRWSPSPPRN</sequence>
<feature type="compositionally biased region" description="Polar residues" evidence="1">
    <location>
        <begin position="251"/>
        <end position="264"/>
    </location>
</feature>
<name>A0ABX6P296_9BURK</name>
<organism evidence="2 3">
    <name type="scientific">Ramlibacter terrae</name>
    <dbReference type="NCBI Taxonomy" id="2732511"/>
    <lineage>
        <taxon>Bacteria</taxon>
        <taxon>Pseudomonadati</taxon>
        <taxon>Pseudomonadota</taxon>
        <taxon>Betaproteobacteria</taxon>
        <taxon>Burkholderiales</taxon>
        <taxon>Comamonadaceae</taxon>
        <taxon>Ramlibacter</taxon>
    </lineage>
</organism>